<keyword evidence="1" id="KW-0812">Transmembrane</keyword>
<feature type="transmembrane region" description="Helical" evidence="1">
    <location>
        <begin position="28"/>
        <end position="51"/>
    </location>
</feature>
<keyword evidence="1" id="KW-1133">Transmembrane helix</keyword>
<comment type="caution">
    <text evidence="2">The sequence shown here is derived from an EMBL/GenBank/DDBJ whole genome shotgun (WGS) entry which is preliminary data.</text>
</comment>
<proteinExistence type="predicted"/>
<dbReference type="EMBL" id="JBHSEI010000002">
    <property type="protein sequence ID" value="MFC4637727.1"/>
    <property type="molecule type" value="Genomic_DNA"/>
</dbReference>
<sequence>MCAFLLLGAALSNYNTWWNSLADTEYGHLLAILGFACMCLALFGFIAYSLAPRLMYRWSTLVAVVAASAFIVWILGSHSRTLRAAEHLEEVRQEEQRMKREALELEQFPRDFTTLENPESHPP</sequence>
<reference evidence="3" key="1">
    <citation type="journal article" date="2019" name="Int. J. Syst. Evol. Microbiol.">
        <title>The Global Catalogue of Microorganisms (GCM) 10K type strain sequencing project: providing services to taxonomists for standard genome sequencing and annotation.</title>
        <authorList>
            <consortium name="The Broad Institute Genomics Platform"/>
            <consortium name="The Broad Institute Genome Sequencing Center for Infectious Disease"/>
            <person name="Wu L."/>
            <person name="Ma J."/>
        </authorList>
    </citation>
    <scope>NUCLEOTIDE SEQUENCE [LARGE SCALE GENOMIC DNA]</scope>
    <source>
        <strain evidence="3">CCUG 55995</strain>
    </source>
</reference>
<name>A0ABV9I5T3_9DEIO</name>
<keyword evidence="3" id="KW-1185">Reference proteome</keyword>
<organism evidence="2 3">
    <name type="scientific">Deinococcus hohokamensis</name>
    <dbReference type="NCBI Taxonomy" id="309883"/>
    <lineage>
        <taxon>Bacteria</taxon>
        <taxon>Thermotogati</taxon>
        <taxon>Deinococcota</taxon>
        <taxon>Deinococci</taxon>
        <taxon>Deinococcales</taxon>
        <taxon>Deinococcaceae</taxon>
        <taxon>Deinococcus</taxon>
    </lineage>
</organism>
<accession>A0ABV9I5T3</accession>
<protein>
    <submittedName>
        <fullName evidence="2">Uncharacterized protein</fullName>
    </submittedName>
</protein>
<gene>
    <name evidence="2" type="ORF">ACFO0D_05155</name>
</gene>
<evidence type="ECO:0000256" key="1">
    <source>
        <dbReference type="SAM" id="Phobius"/>
    </source>
</evidence>
<evidence type="ECO:0000313" key="2">
    <source>
        <dbReference type="EMBL" id="MFC4637727.1"/>
    </source>
</evidence>
<evidence type="ECO:0000313" key="3">
    <source>
        <dbReference type="Proteomes" id="UP001595952"/>
    </source>
</evidence>
<feature type="transmembrane region" description="Helical" evidence="1">
    <location>
        <begin position="58"/>
        <end position="76"/>
    </location>
</feature>
<dbReference type="Proteomes" id="UP001595952">
    <property type="component" value="Unassembled WGS sequence"/>
</dbReference>
<keyword evidence="1" id="KW-0472">Membrane</keyword>
<dbReference type="RefSeq" id="WP_380060762.1">
    <property type="nucleotide sequence ID" value="NZ_JBHSEI010000002.1"/>
</dbReference>